<proteinExistence type="predicted"/>
<reference evidence="8 9" key="1">
    <citation type="submission" date="2019-07" db="EMBL/GenBank/DDBJ databases">
        <title>Genomic Encyclopedia of Archaeal and Bacterial Type Strains, Phase II (KMG-II): from individual species to whole genera.</title>
        <authorList>
            <person name="Goeker M."/>
        </authorList>
    </citation>
    <scope>NUCLEOTIDE SEQUENCE [LARGE SCALE GENOMIC DNA]</scope>
    <source>
        <strain evidence="8 9">ATCC BAA-1854</strain>
    </source>
</reference>
<feature type="DNA-binding region" description="OmpR/PhoB-type" evidence="5">
    <location>
        <begin position="136"/>
        <end position="233"/>
    </location>
</feature>
<evidence type="ECO:0000256" key="5">
    <source>
        <dbReference type="PROSITE-ProRule" id="PRU01091"/>
    </source>
</evidence>
<dbReference type="PANTHER" id="PTHR48111:SF40">
    <property type="entry name" value="PHOSPHATE REGULON TRANSCRIPTIONAL REGULATORY PROTEIN PHOB"/>
    <property type="match status" value="1"/>
</dbReference>
<dbReference type="PANTHER" id="PTHR48111">
    <property type="entry name" value="REGULATOR OF RPOS"/>
    <property type="match status" value="1"/>
</dbReference>
<evidence type="ECO:0000259" key="6">
    <source>
        <dbReference type="PROSITE" id="PS50110"/>
    </source>
</evidence>
<keyword evidence="1 4" id="KW-0597">Phosphoprotein</keyword>
<keyword evidence="3 5" id="KW-0238">DNA-binding</keyword>
<dbReference type="GO" id="GO:0000156">
    <property type="term" value="F:phosphorelay response regulator activity"/>
    <property type="evidence" value="ECO:0007669"/>
    <property type="project" value="TreeGrafter"/>
</dbReference>
<dbReference type="EMBL" id="VLLI01000008">
    <property type="protein sequence ID" value="TWI98642.1"/>
    <property type="molecule type" value="Genomic_DNA"/>
</dbReference>
<evidence type="ECO:0000313" key="9">
    <source>
        <dbReference type="Proteomes" id="UP000317010"/>
    </source>
</evidence>
<dbReference type="SMART" id="SM00448">
    <property type="entry name" value="REC"/>
    <property type="match status" value="1"/>
</dbReference>
<evidence type="ECO:0000256" key="4">
    <source>
        <dbReference type="PROSITE-ProRule" id="PRU00169"/>
    </source>
</evidence>
<dbReference type="SUPFAM" id="SSF52172">
    <property type="entry name" value="CheY-like"/>
    <property type="match status" value="1"/>
</dbReference>
<accession>A0A562TYH4</accession>
<keyword evidence="2" id="KW-0902">Two-component regulatory system</keyword>
<evidence type="ECO:0000256" key="3">
    <source>
        <dbReference type="ARBA" id="ARBA00023125"/>
    </source>
</evidence>
<dbReference type="GO" id="GO:0000976">
    <property type="term" value="F:transcription cis-regulatory region binding"/>
    <property type="evidence" value="ECO:0007669"/>
    <property type="project" value="TreeGrafter"/>
</dbReference>
<feature type="modified residue" description="4-aspartylphosphate" evidence="4">
    <location>
        <position position="54"/>
    </location>
</feature>
<dbReference type="Gene3D" id="1.10.10.10">
    <property type="entry name" value="Winged helix-like DNA-binding domain superfamily/Winged helix DNA-binding domain"/>
    <property type="match status" value="1"/>
</dbReference>
<protein>
    <submittedName>
        <fullName evidence="8">DNA-binding response OmpR family regulator</fullName>
    </submittedName>
</protein>
<dbReference type="InterPro" id="IPR016032">
    <property type="entry name" value="Sig_transdc_resp-reg_C-effctor"/>
</dbReference>
<keyword evidence="9" id="KW-1185">Reference proteome</keyword>
<evidence type="ECO:0000256" key="1">
    <source>
        <dbReference type="ARBA" id="ARBA00022553"/>
    </source>
</evidence>
<feature type="domain" description="OmpR/PhoB-type" evidence="7">
    <location>
        <begin position="136"/>
        <end position="233"/>
    </location>
</feature>
<dbReference type="Pfam" id="PF00486">
    <property type="entry name" value="Trans_reg_C"/>
    <property type="match status" value="1"/>
</dbReference>
<dbReference type="InterPro" id="IPR011006">
    <property type="entry name" value="CheY-like_superfamily"/>
</dbReference>
<evidence type="ECO:0000259" key="7">
    <source>
        <dbReference type="PROSITE" id="PS51755"/>
    </source>
</evidence>
<dbReference type="CDD" id="cd17574">
    <property type="entry name" value="REC_OmpR"/>
    <property type="match status" value="1"/>
</dbReference>
<dbReference type="GO" id="GO:0032993">
    <property type="term" value="C:protein-DNA complex"/>
    <property type="evidence" value="ECO:0007669"/>
    <property type="project" value="TreeGrafter"/>
</dbReference>
<dbReference type="GO" id="GO:0005829">
    <property type="term" value="C:cytosol"/>
    <property type="evidence" value="ECO:0007669"/>
    <property type="project" value="TreeGrafter"/>
</dbReference>
<dbReference type="Gene3D" id="6.10.250.690">
    <property type="match status" value="1"/>
</dbReference>
<dbReference type="InterPro" id="IPR001789">
    <property type="entry name" value="Sig_transdc_resp-reg_receiver"/>
</dbReference>
<dbReference type="AlphaFoldDB" id="A0A562TYH4"/>
<dbReference type="InterPro" id="IPR036388">
    <property type="entry name" value="WH-like_DNA-bd_sf"/>
</dbReference>
<dbReference type="GO" id="GO:0006355">
    <property type="term" value="P:regulation of DNA-templated transcription"/>
    <property type="evidence" value="ECO:0007669"/>
    <property type="project" value="InterPro"/>
</dbReference>
<dbReference type="Proteomes" id="UP000317010">
    <property type="component" value="Unassembled WGS sequence"/>
</dbReference>
<dbReference type="SMART" id="SM00862">
    <property type="entry name" value="Trans_reg_C"/>
    <property type="match status" value="1"/>
</dbReference>
<dbReference type="Pfam" id="PF00072">
    <property type="entry name" value="Response_reg"/>
    <property type="match status" value="1"/>
</dbReference>
<dbReference type="InterPro" id="IPR039420">
    <property type="entry name" value="WalR-like"/>
</dbReference>
<dbReference type="Gene3D" id="3.40.50.2300">
    <property type="match status" value="1"/>
</dbReference>
<dbReference type="PROSITE" id="PS51755">
    <property type="entry name" value="OMPR_PHOB"/>
    <property type="match status" value="1"/>
</dbReference>
<dbReference type="RefSeq" id="WP_144913474.1">
    <property type="nucleotide sequence ID" value="NZ_VLLI01000008.1"/>
</dbReference>
<comment type="caution">
    <text evidence="8">The sequence shown here is derived from an EMBL/GenBank/DDBJ whole genome shotgun (WGS) entry which is preliminary data.</text>
</comment>
<sequence length="233" mass="26252">MNEIKVLLVEDEAVLASIVKETLDARGFELTIAANGVEGWGLFNTNKPDVCVVDVMMPRKDGFSLVEDIRKVDIMVPIIFLTAKTQTADVIKGFETGADDYMKKPFSMEELILRLKSLNRRRNLPESSMNASSSVATTNQIGSLNFNYHRLELIDCGKAISLSQREADLLKLLLDNKNSLLDRKTALLKIWGEDNAFNARSMDVYITRLRKYLVNDSSVQILNIRGFGYKLID</sequence>
<dbReference type="InterPro" id="IPR001867">
    <property type="entry name" value="OmpR/PhoB-type_DNA-bd"/>
</dbReference>
<dbReference type="SUPFAM" id="SSF46894">
    <property type="entry name" value="C-terminal effector domain of the bipartite response regulators"/>
    <property type="match status" value="1"/>
</dbReference>
<gene>
    <name evidence="8" type="ORF">JN11_02830</name>
</gene>
<evidence type="ECO:0000313" key="8">
    <source>
        <dbReference type="EMBL" id="TWI98642.1"/>
    </source>
</evidence>
<dbReference type="OrthoDB" id="9790442at2"/>
<feature type="domain" description="Response regulatory" evidence="6">
    <location>
        <begin position="5"/>
        <end position="119"/>
    </location>
</feature>
<organism evidence="8 9">
    <name type="scientific">Mucilaginibacter frigoritolerans</name>
    <dbReference type="NCBI Taxonomy" id="652788"/>
    <lineage>
        <taxon>Bacteria</taxon>
        <taxon>Pseudomonadati</taxon>
        <taxon>Bacteroidota</taxon>
        <taxon>Sphingobacteriia</taxon>
        <taxon>Sphingobacteriales</taxon>
        <taxon>Sphingobacteriaceae</taxon>
        <taxon>Mucilaginibacter</taxon>
    </lineage>
</organism>
<evidence type="ECO:0000256" key="2">
    <source>
        <dbReference type="ARBA" id="ARBA00023012"/>
    </source>
</evidence>
<name>A0A562TYH4_9SPHI</name>
<dbReference type="PROSITE" id="PS50110">
    <property type="entry name" value="RESPONSE_REGULATORY"/>
    <property type="match status" value="1"/>
</dbReference>